<dbReference type="EnsemblPlants" id="MELO3C032553.2.1">
    <property type="protein sequence ID" value="MELO3C032553.2.1"/>
    <property type="gene ID" value="MELO3C032553.2"/>
</dbReference>
<dbReference type="Gramene" id="MELO3C032553.2.1">
    <property type="protein sequence ID" value="MELO3C032553.2.1"/>
    <property type="gene ID" value="MELO3C032553.2"/>
</dbReference>
<sequence length="34" mass="3923">MLSCDAMLVLVTKLSFVYVFSIRSQLNMLILLFL</sequence>
<accession>A0A9I9E2J2</accession>
<reference evidence="1" key="1">
    <citation type="submission" date="2023-03" db="UniProtKB">
        <authorList>
            <consortium name="EnsemblPlants"/>
        </authorList>
    </citation>
    <scope>IDENTIFICATION</scope>
</reference>
<dbReference type="AlphaFoldDB" id="A0A9I9E2J2"/>
<evidence type="ECO:0000313" key="1">
    <source>
        <dbReference type="EnsemblPlants" id="MELO3C027630.2.1"/>
    </source>
</evidence>
<dbReference type="Gramene" id="MELO3C027630.2.1">
    <property type="protein sequence ID" value="MELO3C027630.2.1"/>
    <property type="gene ID" value="MELO3C027630.2"/>
</dbReference>
<protein>
    <submittedName>
        <fullName evidence="1">Uncharacterized protein</fullName>
    </submittedName>
</protein>
<dbReference type="EnsemblPlants" id="MELO3C027630.2.1">
    <property type="protein sequence ID" value="MELO3C027630.2.1"/>
    <property type="gene ID" value="MELO3C027630.2"/>
</dbReference>
<name>A0A9I9E2J2_CUCME</name>
<organism evidence="1">
    <name type="scientific">Cucumis melo</name>
    <name type="common">Muskmelon</name>
    <dbReference type="NCBI Taxonomy" id="3656"/>
    <lineage>
        <taxon>Eukaryota</taxon>
        <taxon>Viridiplantae</taxon>
        <taxon>Streptophyta</taxon>
        <taxon>Embryophyta</taxon>
        <taxon>Tracheophyta</taxon>
        <taxon>Spermatophyta</taxon>
        <taxon>Magnoliopsida</taxon>
        <taxon>eudicotyledons</taxon>
        <taxon>Gunneridae</taxon>
        <taxon>Pentapetalae</taxon>
        <taxon>rosids</taxon>
        <taxon>fabids</taxon>
        <taxon>Cucurbitales</taxon>
        <taxon>Cucurbitaceae</taxon>
        <taxon>Benincaseae</taxon>
        <taxon>Cucumis</taxon>
    </lineage>
</organism>
<proteinExistence type="predicted"/>